<dbReference type="PANTHER" id="PTHR36121">
    <property type="entry name" value="PROTEIN SXY"/>
    <property type="match status" value="1"/>
</dbReference>
<dbReference type="SUPFAM" id="SSF159894">
    <property type="entry name" value="YgaC/TfoX-N like"/>
    <property type="match status" value="1"/>
</dbReference>
<dbReference type="InterPro" id="IPR007076">
    <property type="entry name" value="TfoX_N"/>
</dbReference>
<protein>
    <submittedName>
        <fullName evidence="3">DNA transformation protein</fullName>
    </submittedName>
</protein>
<evidence type="ECO:0000259" key="2">
    <source>
        <dbReference type="Pfam" id="PF04994"/>
    </source>
</evidence>
<proteinExistence type="predicted"/>
<dbReference type="EMBL" id="CP006943">
    <property type="protein sequence ID" value="AHG76574.1"/>
    <property type="molecule type" value="Genomic_DNA"/>
</dbReference>
<dbReference type="HOGENOM" id="CLU_094990_2_0_6"/>
<dbReference type="Pfam" id="PF04993">
    <property type="entry name" value="TfoX_N"/>
    <property type="match status" value="1"/>
</dbReference>
<dbReference type="OrthoDB" id="4225809at2"/>
<keyword evidence="4" id="KW-1185">Reference proteome</keyword>
<dbReference type="InterPro" id="IPR047525">
    <property type="entry name" value="TfoX-like"/>
</dbReference>
<dbReference type="Gene3D" id="1.10.150.20">
    <property type="entry name" value="5' to 3' exonuclease, C-terminal subdomain"/>
    <property type="match status" value="1"/>
</dbReference>
<organism evidence="3 4">
    <name type="scientific">Mannheimia varigena USDA-ARS-USMARC-1296</name>
    <dbReference type="NCBI Taxonomy" id="1433287"/>
    <lineage>
        <taxon>Bacteria</taxon>
        <taxon>Pseudomonadati</taxon>
        <taxon>Pseudomonadota</taxon>
        <taxon>Gammaproteobacteria</taxon>
        <taxon>Pasteurellales</taxon>
        <taxon>Pasteurellaceae</taxon>
        <taxon>Mannheimia</taxon>
    </lineage>
</organism>
<dbReference type="KEGG" id="mvi:X808_20560"/>
<dbReference type="Pfam" id="PF04994">
    <property type="entry name" value="TfoX_C"/>
    <property type="match status" value="1"/>
</dbReference>
<reference evidence="3 4" key="1">
    <citation type="submission" date="2013-12" db="EMBL/GenBank/DDBJ databases">
        <title>Annotation of the Mannheimia varigena USDA-ARS-USMARC-1296 complete genome.</title>
        <authorList>
            <person name="Harhay G.P."/>
            <person name="Clawson M.L."/>
            <person name="Murray R.W."/>
            <person name="Lubbers B.V."/>
            <person name="Heaton M.P."/>
            <person name="Chitko-Mckown C.G."/>
            <person name="Harhay D.M."/>
            <person name="Smith T.P.L."/>
        </authorList>
    </citation>
    <scope>NUCLEOTIDE SEQUENCE [LARGE SCALE GENOMIC DNA]</scope>
    <source>
        <strain evidence="3 4">USDA-ARS-USMARC-1296</strain>
    </source>
</reference>
<dbReference type="eggNOG" id="COG3070">
    <property type="taxonomic scope" value="Bacteria"/>
</dbReference>
<dbReference type="RefSeq" id="WP_025218244.1">
    <property type="nucleotide sequence ID" value="NZ_CP006943.1"/>
</dbReference>
<dbReference type="PANTHER" id="PTHR36121:SF1">
    <property type="entry name" value="PROTEIN SXY"/>
    <property type="match status" value="1"/>
</dbReference>
<evidence type="ECO:0000259" key="1">
    <source>
        <dbReference type="Pfam" id="PF04993"/>
    </source>
</evidence>
<dbReference type="Gene3D" id="3.30.1460.30">
    <property type="entry name" value="YgaC/TfoX-N like chaperone"/>
    <property type="match status" value="1"/>
</dbReference>
<name>W0QCE2_9PAST</name>
<dbReference type="Proteomes" id="UP000066995">
    <property type="component" value="Chromosome"/>
</dbReference>
<sequence>MQTINEIRKEIIPLFEPIIGEIRIKTYFSYYAIFKNNFMIALYQNKATFLRISQYDIADISQHPSTYNLSDDKIGLQSRKFHFIPSSILSDTRKFSSLIRSTINELESEKQKTNKKRSTQIRNLPNMNLKLERMLKKVGINSIQDFIQIGYISTFIRLTLHGFEPTEDLLFKLNGALNHQYIYTFTYQQKLGLMQEANDALYASGLRKRFNTNHLIM</sequence>
<feature type="domain" description="TfoX N-terminal" evidence="1">
    <location>
        <begin position="15"/>
        <end position="104"/>
    </location>
</feature>
<gene>
    <name evidence="3" type="ORF">X808_20560</name>
</gene>
<evidence type="ECO:0000313" key="3">
    <source>
        <dbReference type="EMBL" id="AHG76574.1"/>
    </source>
</evidence>
<dbReference type="PATRIC" id="fig|1433287.3.peg.2051"/>
<dbReference type="InterPro" id="IPR007077">
    <property type="entry name" value="TfoX_C"/>
</dbReference>
<accession>W0QCE2</accession>
<evidence type="ECO:0000313" key="4">
    <source>
        <dbReference type="Proteomes" id="UP000066995"/>
    </source>
</evidence>
<feature type="domain" description="TfoX C-terminal" evidence="2">
    <location>
        <begin position="119"/>
        <end position="195"/>
    </location>
</feature>
<dbReference type="AlphaFoldDB" id="W0QCE2"/>